<feature type="domain" description="IC97/Casc1 N-terminal" evidence="2">
    <location>
        <begin position="17"/>
        <end position="105"/>
    </location>
</feature>
<dbReference type="GO" id="GO:0008017">
    <property type="term" value="F:microtubule binding"/>
    <property type="evidence" value="ECO:0007669"/>
    <property type="project" value="TreeGrafter"/>
</dbReference>
<dbReference type="KEGG" id="der:6546145"/>
<sequence>MVKKKNQDADSQKPTVELLSEEAWMARRNTYMQRLADLRTSVAFIDDAIEEHKELQKQKLSNDKWNSYLACDGLPNPSRPAEIRRFLFQLHFLEQESCANEVSWVLSVDEGSLLSQAPDRSDMTRKNLEKSRPNVGQLYDETVQRILATIERVERVLRNDDELVRLPTFQVLELDKATGNVLGPQLRGCDYSTAAECALRQSYTAVCAHFLRSALPSGQEL</sequence>
<dbReference type="EMBL" id="CH954178">
    <property type="protein sequence ID" value="KQS44341.1"/>
    <property type="molecule type" value="Genomic_DNA"/>
</dbReference>
<dbReference type="OrthoDB" id="7737418at2759"/>
<dbReference type="InterPro" id="IPR023247">
    <property type="entry name" value="IC97/Dnai7-like"/>
</dbReference>
<evidence type="ECO:0000313" key="4">
    <source>
        <dbReference type="Proteomes" id="UP000008711"/>
    </source>
</evidence>
<proteinExistence type="inferred from homology"/>
<comment type="similarity">
    <text evidence="1">Belongs to the DNAI7 family.</text>
</comment>
<protein>
    <submittedName>
        <fullName evidence="3">Uncharacterized protein, isoform C</fullName>
    </submittedName>
</protein>
<keyword evidence="4" id="KW-1185">Reference proteome</keyword>
<name>A0A0Q5U5T1_DROER</name>
<evidence type="ECO:0000259" key="2">
    <source>
        <dbReference type="Pfam" id="PF15927"/>
    </source>
</evidence>
<dbReference type="PANTHER" id="PTHR20929">
    <property type="entry name" value="LUNG ADENOMA SUSCEPTIBILITY 1-RELATED"/>
    <property type="match status" value="1"/>
</dbReference>
<accession>A0A0Q5U5T1</accession>
<dbReference type="PANTHER" id="PTHR20929:SF11">
    <property type="entry name" value="DYNEIN AXONEMAL INTERMEDIATE CHAIN 7"/>
    <property type="match status" value="1"/>
</dbReference>
<evidence type="ECO:0000256" key="1">
    <source>
        <dbReference type="ARBA" id="ARBA00024332"/>
    </source>
</evidence>
<dbReference type="InterPro" id="IPR031826">
    <property type="entry name" value="IC97/Casc1_N"/>
</dbReference>
<dbReference type="AlphaFoldDB" id="A0A0Q5U5T1"/>
<reference evidence="3 4" key="2">
    <citation type="journal article" date="2008" name="Bioinformatics">
        <title>Assembly reconciliation.</title>
        <authorList>
            <person name="Zimin A.V."/>
            <person name="Smith D.R."/>
            <person name="Sutton G."/>
            <person name="Yorke J.A."/>
        </authorList>
    </citation>
    <scope>NUCLEOTIDE SEQUENCE [LARGE SCALE GENOMIC DNA]</scope>
    <source>
        <strain evidence="3 4">TSC#14021-0224.01</strain>
    </source>
</reference>
<dbReference type="Pfam" id="PF15927">
    <property type="entry name" value="Casc1_N"/>
    <property type="match status" value="1"/>
</dbReference>
<evidence type="ECO:0000313" key="3">
    <source>
        <dbReference type="EMBL" id="KQS44341.1"/>
    </source>
</evidence>
<dbReference type="GO" id="GO:0048487">
    <property type="term" value="F:beta-tubulin binding"/>
    <property type="evidence" value="ECO:0007669"/>
    <property type="project" value="TreeGrafter"/>
</dbReference>
<dbReference type="Proteomes" id="UP000008711">
    <property type="component" value="Unassembled WGS sequence"/>
</dbReference>
<organism evidence="3 4">
    <name type="scientific">Drosophila erecta</name>
    <name type="common">Fruit fly</name>
    <dbReference type="NCBI Taxonomy" id="7220"/>
    <lineage>
        <taxon>Eukaryota</taxon>
        <taxon>Metazoa</taxon>
        <taxon>Ecdysozoa</taxon>
        <taxon>Arthropoda</taxon>
        <taxon>Hexapoda</taxon>
        <taxon>Insecta</taxon>
        <taxon>Pterygota</taxon>
        <taxon>Neoptera</taxon>
        <taxon>Endopterygota</taxon>
        <taxon>Diptera</taxon>
        <taxon>Brachycera</taxon>
        <taxon>Muscomorpha</taxon>
        <taxon>Ephydroidea</taxon>
        <taxon>Drosophilidae</taxon>
        <taxon>Drosophila</taxon>
        <taxon>Sophophora</taxon>
    </lineage>
</organism>
<gene>
    <name evidence="3" type="primary">Dere\GG13271</name>
    <name evidence="3" type="synonym">dere_GLEANR_13551</name>
    <name evidence="3" type="synonym">GG13271</name>
    <name evidence="3" type="ORF">Dere_GG13271</name>
</gene>
<reference evidence="3 4" key="1">
    <citation type="journal article" date="2007" name="Nature">
        <title>Evolution of genes and genomes on the Drosophila phylogeny.</title>
        <authorList>
            <consortium name="Drosophila 12 Genomes Consortium"/>
            <person name="Clark A.G."/>
            <person name="Eisen M.B."/>
            <person name="Smith D.R."/>
            <person name="Bergman C.M."/>
            <person name="Oliver B."/>
            <person name="Markow T.A."/>
            <person name="Kaufman T.C."/>
            <person name="Kellis M."/>
            <person name="Gelbart W."/>
            <person name="Iyer V.N."/>
            <person name="Pollard D.A."/>
            <person name="Sackton T.B."/>
            <person name="Larracuente A.M."/>
            <person name="Singh N.D."/>
            <person name="Abad J.P."/>
            <person name="Abt D.N."/>
            <person name="Adryan B."/>
            <person name="Aguade M."/>
            <person name="Akashi H."/>
            <person name="Anderson W.W."/>
            <person name="Aquadro C.F."/>
            <person name="Ardell D.H."/>
            <person name="Arguello R."/>
            <person name="Artieri C.G."/>
            <person name="Barbash D.A."/>
            <person name="Barker D."/>
            <person name="Barsanti P."/>
            <person name="Batterham P."/>
            <person name="Batzoglou S."/>
            <person name="Begun D."/>
            <person name="Bhutkar A."/>
            <person name="Blanco E."/>
            <person name="Bosak S.A."/>
            <person name="Bradley R.K."/>
            <person name="Brand A.D."/>
            <person name="Brent M.R."/>
            <person name="Brooks A.N."/>
            <person name="Brown R.H."/>
            <person name="Butlin R.K."/>
            <person name="Caggese C."/>
            <person name="Calvi B.R."/>
            <person name="Bernardo de Carvalho A."/>
            <person name="Caspi A."/>
            <person name="Castrezana S."/>
            <person name="Celniker S.E."/>
            <person name="Chang J.L."/>
            <person name="Chapple C."/>
            <person name="Chatterji S."/>
            <person name="Chinwalla A."/>
            <person name="Civetta A."/>
            <person name="Clifton S.W."/>
            <person name="Comeron J.M."/>
            <person name="Costello J.C."/>
            <person name="Coyne J.A."/>
            <person name="Daub J."/>
            <person name="David R.G."/>
            <person name="Delcher A.L."/>
            <person name="Delehaunty K."/>
            <person name="Do C.B."/>
            <person name="Ebling H."/>
            <person name="Edwards K."/>
            <person name="Eickbush T."/>
            <person name="Evans J.D."/>
            <person name="Filipski A."/>
            <person name="Findeiss S."/>
            <person name="Freyhult E."/>
            <person name="Fulton L."/>
            <person name="Fulton R."/>
            <person name="Garcia A.C."/>
            <person name="Gardiner A."/>
            <person name="Garfield D.A."/>
            <person name="Garvin B.E."/>
            <person name="Gibson G."/>
            <person name="Gilbert D."/>
            <person name="Gnerre S."/>
            <person name="Godfrey J."/>
            <person name="Good R."/>
            <person name="Gotea V."/>
            <person name="Gravely B."/>
            <person name="Greenberg A.J."/>
            <person name="Griffiths-Jones S."/>
            <person name="Gross S."/>
            <person name="Guigo R."/>
            <person name="Gustafson E.A."/>
            <person name="Haerty W."/>
            <person name="Hahn M.W."/>
            <person name="Halligan D.L."/>
            <person name="Halpern A.L."/>
            <person name="Halter G.M."/>
            <person name="Han M.V."/>
            <person name="Heger A."/>
            <person name="Hillier L."/>
            <person name="Hinrichs A.S."/>
            <person name="Holmes I."/>
            <person name="Hoskins R.A."/>
            <person name="Hubisz M.J."/>
            <person name="Hultmark D."/>
            <person name="Huntley M.A."/>
            <person name="Jaffe D.B."/>
            <person name="Jagadeeshan S."/>
            <person name="Jeck W.R."/>
            <person name="Johnson J."/>
            <person name="Jones C.D."/>
            <person name="Jordan W.C."/>
            <person name="Karpen G.H."/>
            <person name="Kataoka E."/>
            <person name="Keightley P.D."/>
            <person name="Kheradpour P."/>
            <person name="Kirkness E.F."/>
            <person name="Koerich L.B."/>
            <person name="Kristiansen K."/>
            <person name="Kudrna D."/>
            <person name="Kulathinal R.J."/>
            <person name="Kumar S."/>
            <person name="Kwok R."/>
            <person name="Lander E."/>
            <person name="Langley C.H."/>
            <person name="Lapoint R."/>
            <person name="Lazzaro B.P."/>
            <person name="Lee S.J."/>
            <person name="Levesque L."/>
            <person name="Li R."/>
            <person name="Lin C.F."/>
            <person name="Lin M.F."/>
            <person name="Lindblad-Toh K."/>
            <person name="Llopart A."/>
            <person name="Long M."/>
            <person name="Low L."/>
            <person name="Lozovsky E."/>
            <person name="Lu J."/>
            <person name="Luo M."/>
            <person name="Machado C.A."/>
            <person name="Makalowski W."/>
            <person name="Marzo M."/>
            <person name="Matsuda M."/>
            <person name="Matzkin L."/>
            <person name="McAllister B."/>
            <person name="McBride C.S."/>
            <person name="McKernan B."/>
            <person name="McKernan K."/>
            <person name="Mendez-Lago M."/>
            <person name="Minx P."/>
            <person name="Mollenhauer M.U."/>
            <person name="Montooth K."/>
            <person name="Mount S.M."/>
            <person name="Mu X."/>
            <person name="Myers E."/>
            <person name="Negre B."/>
            <person name="Newfeld S."/>
            <person name="Nielsen R."/>
            <person name="Noor M.A."/>
            <person name="O'Grady P."/>
            <person name="Pachter L."/>
            <person name="Papaceit M."/>
            <person name="Parisi M.J."/>
            <person name="Parisi M."/>
            <person name="Parts L."/>
            <person name="Pedersen J.S."/>
            <person name="Pesole G."/>
            <person name="Phillippy A.M."/>
            <person name="Ponting C.P."/>
            <person name="Pop M."/>
            <person name="Porcelli D."/>
            <person name="Powell J.R."/>
            <person name="Prohaska S."/>
            <person name="Pruitt K."/>
            <person name="Puig M."/>
            <person name="Quesneville H."/>
            <person name="Ram K.R."/>
            <person name="Rand D."/>
            <person name="Rasmussen M.D."/>
            <person name="Reed L.K."/>
            <person name="Reenan R."/>
            <person name="Reily A."/>
            <person name="Remington K.A."/>
            <person name="Rieger T.T."/>
            <person name="Ritchie M.G."/>
            <person name="Robin C."/>
            <person name="Rogers Y.H."/>
            <person name="Rohde C."/>
            <person name="Rozas J."/>
            <person name="Rubenfield M.J."/>
            <person name="Ruiz A."/>
            <person name="Russo S."/>
            <person name="Salzberg S.L."/>
            <person name="Sanchez-Gracia A."/>
            <person name="Saranga D.J."/>
            <person name="Sato H."/>
            <person name="Schaeffer S.W."/>
            <person name="Schatz M.C."/>
            <person name="Schlenke T."/>
            <person name="Schwartz R."/>
            <person name="Segarra C."/>
            <person name="Singh R.S."/>
            <person name="Sirot L."/>
            <person name="Sirota M."/>
            <person name="Sisneros N.B."/>
            <person name="Smith C.D."/>
            <person name="Smith T.F."/>
            <person name="Spieth J."/>
            <person name="Stage D.E."/>
            <person name="Stark A."/>
            <person name="Stephan W."/>
            <person name="Strausberg R.L."/>
            <person name="Strempel S."/>
            <person name="Sturgill D."/>
            <person name="Sutton G."/>
            <person name="Sutton G.G."/>
            <person name="Tao W."/>
            <person name="Teichmann S."/>
            <person name="Tobari Y.N."/>
            <person name="Tomimura Y."/>
            <person name="Tsolas J.M."/>
            <person name="Valente V.L."/>
            <person name="Venter E."/>
            <person name="Venter J.C."/>
            <person name="Vicario S."/>
            <person name="Vieira F.G."/>
            <person name="Vilella A.J."/>
            <person name="Villasante A."/>
            <person name="Walenz B."/>
            <person name="Wang J."/>
            <person name="Wasserman M."/>
            <person name="Watts T."/>
            <person name="Wilson D."/>
            <person name="Wilson R.K."/>
            <person name="Wing R.A."/>
            <person name="Wolfner M.F."/>
            <person name="Wong A."/>
            <person name="Wong G.K."/>
            <person name="Wu C.I."/>
            <person name="Wu G."/>
            <person name="Yamamoto D."/>
            <person name="Yang H.P."/>
            <person name="Yang S.P."/>
            <person name="Yorke J.A."/>
            <person name="Yoshida K."/>
            <person name="Zdobnov E."/>
            <person name="Zhang P."/>
            <person name="Zhang Y."/>
            <person name="Zimin A.V."/>
            <person name="Baldwin J."/>
            <person name="Abdouelleil A."/>
            <person name="Abdulkadir J."/>
            <person name="Abebe A."/>
            <person name="Abera B."/>
            <person name="Abreu J."/>
            <person name="Acer S.C."/>
            <person name="Aftuck L."/>
            <person name="Alexander A."/>
            <person name="An P."/>
            <person name="Anderson E."/>
            <person name="Anderson S."/>
            <person name="Arachi H."/>
            <person name="Azer M."/>
            <person name="Bachantsang P."/>
            <person name="Barry A."/>
            <person name="Bayul T."/>
            <person name="Berlin A."/>
            <person name="Bessette D."/>
            <person name="Bloom T."/>
            <person name="Blye J."/>
            <person name="Boguslavskiy L."/>
            <person name="Bonnet C."/>
            <person name="Boukhgalter B."/>
            <person name="Bourzgui I."/>
            <person name="Brown A."/>
            <person name="Cahill P."/>
            <person name="Channer S."/>
            <person name="Cheshatsang Y."/>
            <person name="Chuda L."/>
            <person name="Citroen M."/>
            <person name="Collymore A."/>
            <person name="Cooke P."/>
            <person name="Costello M."/>
            <person name="D'Aco K."/>
            <person name="Daza R."/>
            <person name="De Haan G."/>
            <person name="DeGray S."/>
            <person name="DeMaso C."/>
            <person name="Dhargay N."/>
            <person name="Dooley K."/>
            <person name="Dooley E."/>
            <person name="Doricent M."/>
            <person name="Dorje P."/>
            <person name="Dorjee K."/>
            <person name="Dupes A."/>
            <person name="Elong R."/>
            <person name="Falk J."/>
            <person name="Farina A."/>
            <person name="Faro S."/>
            <person name="Ferguson D."/>
            <person name="Fisher S."/>
            <person name="Foley C.D."/>
            <person name="Franke A."/>
            <person name="Friedrich D."/>
            <person name="Gadbois L."/>
            <person name="Gearin G."/>
            <person name="Gearin C.R."/>
            <person name="Giannoukos G."/>
            <person name="Goode T."/>
            <person name="Graham J."/>
            <person name="Grandbois E."/>
            <person name="Grewal S."/>
            <person name="Gyaltsen K."/>
            <person name="Hafez N."/>
            <person name="Hagos B."/>
            <person name="Hall J."/>
            <person name="Henson C."/>
            <person name="Hollinger A."/>
            <person name="Honan T."/>
            <person name="Huard M.D."/>
            <person name="Hughes L."/>
            <person name="Hurhula B."/>
            <person name="Husby M.E."/>
            <person name="Kamat A."/>
            <person name="Kanga B."/>
            <person name="Kashin S."/>
            <person name="Khazanovich D."/>
            <person name="Kisner P."/>
            <person name="Lance K."/>
            <person name="Lara M."/>
            <person name="Lee W."/>
            <person name="Lennon N."/>
            <person name="Letendre F."/>
            <person name="LeVine R."/>
            <person name="Lipovsky A."/>
            <person name="Liu X."/>
            <person name="Liu J."/>
            <person name="Liu S."/>
            <person name="Lokyitsang T."/>
            <person name="Lokyitsang Y."/>
            <person name="Lubonja R."/>
            <person name="Lui A."/>
            <person name="MacDonald P."/>
            <person name="Magnisalis V."/>
            <person name="Maru K."/>
            <person name="Matthews C."/>
            <person name="McCusker W."/>
            <person name="McDonough S."/>
            <person name="Mehta T."/>
            <person name="Meldrim J."/>
            <person name="Meneus L."/>
            <person name="Mihai O."/>
            <person name="Mihalev A."/>
            <person name="Mihova T."/>
            <person name="Mittelman R."/>
            <person name="Mlenga V."/>
            <person name="Montmayeur A."/>
            <person name="Mulrain L."/>
            <person name="Navidi A."/>
            <person name="Naylor J."/>
            <person name="Negash T."/>
            <person name="Nguyen T."/>
            <person name="Nguyen N."/>
            <person name="Nicol R."/>
            <person name="Norbu C."/>
            <person name="Norbu N."/>
            <person name="Novod N."/>
            <person name="O'Neill B."/>
            <person name="Osman S."/>
            <person name="Markiewicz E."/>
            <person name="Oyono O.L."/>
            <person name="Patti C."/>
            <person name="Phunkhang P."/>
            <person name="Pierre F."/>
            <person name="Priest M."/>
            <person name="Raghuraman S."/>
            <person name="Rege F."/>
            <person name="Reyes R."/>
            <person name="Rise C."/>
            <person name="Rogov P."/>
            <person name="Ross K."/>
            <person name="Ryan E."/>
            <person name="Settipalli S."/>
            <person name="Shea T."/>
            <person name="Sherpa N."/>
            <person name="Shi L."/>
            <person name="Shih D."/>
            <person name="Sparrow T."/>
            <person name="Spaulding J."/>
            <person name="Stalker J."/>
            <person name="Stange-Thomann N."/>
            <person name="Stavropoulos S."/>
            <person name="Stone C."/>
            <person name="Strader C."/>
            <person name="Tesfaye S."/>
            <person name="Thomson T."/>
            <person name="Thoulutsang Y."/>
            <person name="Thoulutsang D."/>
            <person name="Topham K."/>
            <person name="Topping I."/>
            <person name="Tsamla T."/>
            <person name="Vassiliev H."/>
            <person name="Vo A."/>
            <person name="Wangchuk T."/>
            <person name="Wangdi T."/>
            <person name="Weiand M."/>
            <person name="Wilkinson J."/>
            <person name="Wilson A."/>
            <person name="Yadav S."/>
            <person name="Young G."/>
            <person name="Yu Q."/>
            <person name="Zembek L."/>
            <person name="Zhong D."/>
            <person name="Zimmer A."/>
            <person name="Zwirko Z."/>
            <person name="Jaffe D.B."/>
            <person name="Alvarez P."/>
            <person name="Brockman W."/>
            <person name="Butler J."/>
            <person name="Chin C."/>
            <person name="Gnerre S."/>
            <person name="Grabherr M."/>
            <person name="Kleber M."/>
            <person name="Mauceli E."/>
            <person name="MacCallum I."/>
        </authorList>
    </citation>
    <scope>NUCLEOTIDE SEQUENCE [LARGE SCALE GENOMIC DNA]</scope>
    <source>
        <strain evidence="3 4">TSC#14021-0224.01</strain>
    </source>
</reference>